<dbReference type="PANTHER" id="PTHR15402:SF2">
    <property type="entry name" value="TRANSCRIPTION FACTOR LIKE 5"/>
    <property type="match status" value="1"/>
</dbReference>
<evidence type="ECO:0000256" key="9">
    <source>
        <dbReference type="SAM" id="MobiDB-lite"/>
    </source>
</evidence>
<keyword evidence="8" id="KW-0539">Nucleus</keyword>
<feature type="domain" description="BHLH" evidence="10">
    <location>
        <begin position="286"/>
        <end position="336"/>
    </location>
</feature>
<keyword evidence="2" id="KW-0217">Developmental protein</keyword>
<sequence>MSACSRNHLDLSSPGKECGYDSMILNQSDFLSHDQGQMLGPELNLSEMSEGEYTHLHQLIQTHMETQAEESDMPTEQSTNTTKDVVMSPLSTTQAIDLSTSADGHETRVPSTARVCLEKRFNSIPENLGPQHNQSAVLSNFLTVVQPPSETQDSNIHSHPQKWIRCERRTDALSGTLIGIYNPVTNVCAPVLSHLEPNLQQTLVIPKGLPLNLCPERLLTKNNMSTNSPSKGVCTIDLTNKKMSLRAAKSVQLRAKAMASKDSSDSSRKTGSDVKKCAHRVVPLSLRREKHNSKERERRRNIRLCCDELNRLVPFCHSDTDKVTTLQWTAAYLKYINKMYGDTVREEFLKTFTEKNGLQPDPSAVSELILQDTQNIPMAVEP</sequence>
<dbReference type="GO" id="GO:0000978">
    <property type="term" value="F:RNA polymerase II cis-regulatory region sequence-specific DNA binding"/>
    <property type="evidence" value="ECO:0007669"/>
    <property type="project" value="TreeGrafter"/>
</dbReference>
<dbReference type="InterPro" id="IPR039583">
    <property type="entry name" value="TCFL5/SOLH1/2"/>
</dbReference>
<keyword evidence="6" id="KW-0238">DNA-binding</keyword>
<evidence type="ECO:0000256" key="7">
    <source>
        <dbReference type="ARBA" id="ARBA00023163"/>
    </source>
</evidence>
<feature type="region of interest" description="Disordered" evidence="9">
    <location>
        <begin position="256"/>
        <end position="276"/>
    </location>
</feature>
<evidence type="ECO:0000313" key="12">
    <source>
        <dbReference type="Proteomes" id="UP001460270"/>
    </source>
</evidence>
<keyword evidence="7" id="KW-0804">Transcription</keyword>
<keyword evidence="4" id="KW-0744">Spermatogenesis</keyword>
<dbReference type="EMBL" id="JBBPFD010000665">
    <property type="protein sequence ID" value="KAK7877917.1"/>
    <property type="molecule type" value="Genomic_DNA"/>
</dbReference>
<organism evidence="11 12">
    <name type="scientific">Mugilogobius chulae</name>
    <name type="common">yellowstripe goby</name>
    <dbReference type="NCBI Taxonomy" id="88201"/>
    <lineage>
        <taxon>Eukaryota</taxon>
        <taxon>Metazoa</taxon>
        <taxon>Chordata</taxon>
        <taxon>Craniata</taxon>
        <taxon>Vertebrata</taxon>
        <taxon>Euteleostomi</taxon>
        <taxon>Actinopterygii</taxon>
        <taxon>Neopterygii</taxon>
        <taxon>Teleostei</taxon>
        <taxon>Neoteleostei</taxon>
        <taxon>Acanthomorphata</taxon>
        <taxon>Gobiaria</taxon>
        <taxon>Gobiiformes</taxon>
        <taxon>Gobioidei</taxon>
        <taxon>Gobiidae</taxon>
        <taxon>Gobionellinae</taxon>
        <taxon>Mugilogobius</taxon>
    </lineage>
</organism>
<feature type="compositionally biased region" description="Basic and acidic residues" evidence="9">
    <location>
        <begin position="262"/>
        <end position="276"/>
    </location>
</feature>
<keyword evidence="5" id="KW-0805">Transcription regulation</keyword>
<dbReference type="PROSITE" id="PS50888">
    <property type="entry name" value="BHLH"/>
    <property type="match status" value="1"/>
</dbReference>
<dbReference type="GO" id="GO:0000981">
    <property type="term" value="F:DNA-binding transcription factor activity, RNA polymerase II-specific"/>
    <property type="evidence" value="ECO:0007669"/>
    <property type="project" value="TreeGrafter"/>
</dbReference>
<dbReference type="InterPro" id="IPR036638">
    <property type="entry name" value="HLH_DNA-bd_sf"/>
</dbReference>
<name>A0AAW0MG24_9GOBI</name>
<dbReference type="SMART" id="SM00353">
    <property type="entry name" value="HLH"/>
    <property type="match status" value="1"/>
</dbReference>
<dbReference type="FunFam" id="4.10.280.10:FF:000057">
    <property type="entry name" value="transcription factor-like 5 protein-like"/>
    <property type="match status" value="1"/>
</dbReference>
<evidence type="ECO:0000256" key="2">
    <source>
        <dbReference type="ARBA" id="ARBA00022473"/>
    </source>
</evidence>
<evidence type="ECO:0000259" key="10">
    <source>
        <dbReference type="PROSITE" id="PS50888"/>
    </source>
</evidence>
<evidence type="ECO:0000256" key="5">
    <source>
        <dbReference type="ARBA" id="ARBA00023015"/>
    </source>
</evidence>
<dbReference type="GO" id="GO:0005634">
    <property type="term" value="C:nucleus"/>
    <property type="evidence" value="ECO:0007669"/>
    <property type="project" value="UniProtKB-SubCell"/>
</dbReference>
<reference evidence="12" key="1">
    <citation type="submission" date="2024-04" db="EMBL/GenBank/DDBJ databases">
        <title>Salinicola lusitanus LLJ914,a marine bacterium isolated from the Okinawa Trough.</title>
        <authorList>
            <person name="Li J."/>
        </authorList>
    </citation>
    <scope>NUCLEOTIDE SEQUENCE [LARGE SCALE GENOMIC DNA]</scope>
</reference>
<evidence type="ECO:0000256" key="4">
    <source>
        <dbReference type="ARBA" id="ARBA00022871"/>
    </source>
</evidence>
<dbReference type="PANTHER" id="PTHR15402">
    <property type="entry name" value="TRANSCRIPTION FACTOR-LIKE 5 PROTEIN"/>
    <property type="match status" value="1"/>
</dbReference>
<dbReference type="CDD" id="cd18909">
    <property type="entry name" value="bHLH_TCFL5"/>
    <property type="match status" value="1"/>
</dbReference>
<protein>
    <recommendedName>
        <fullName evidence="10">BHLH domain-containing protein</fullName>
    </recommendedName>
</protein>
<keyword evidence="3" id="KW-0221">Differentiation</keyword>
<dbReference type="InterPro" id="IPR011598">
    <property type="entry name" value="bHLH_dom"/>
</dbReference>
<dbReference type="GO" id="GO:0030154">
    <property type="term" value="P:cell differentiation"/>
    <property type="evidence" value="ECO:0007669"/>
    <property type="project" value="UniProtKB-KW"/>
</dbReference>
<evidence type="ECO:0000256" key="8">
    <source>
        <dbReference type="ARBA" id="ARBA00023242"/>
    </source>
</evidence>
<evidence type="ECO:0000256" key="3">
    <source>
        <dbReference type="ARBA" id="ARBA00022782"/>
    </source>
</evidence>
<dbReference type="Pfam" id="PF00010">
    <property type="entry name" value="HLH"/>
    <property type="match status" value="1"/>
</dbReference>
<dbReference type="GO" id="GO:0007283">
    <property type="term" value="P:spermatogenesis"/>
    <property type="evidence" value="ECO:0007669"/>
    <property type="project" value="UniProtKB-KW"/>
</dbReference>
<dbReference type="Proteomes" id="UP001460270">
    <property type="component" value="Unassembled WGS sequence"/>
</dbReference>
<proteinExistence type="predicted"/>
<gene>
    <name evidence="11" type="ORF">WMY93_031446</name>
</gene>
<keyword evidence="12" id="KW-1185">Reference proteome</keyword>
<comment type="subcellular location">
    <subcellularLocation>
        <location evidence="1">Nucleus</location>
    </subcellularLocation>
</comment>
<evidence type="ECO:0000313" key="11">
    <source>
        <dbReference type="EMBL" id="KAK7877917.1"/>
    </source>
</evidence>
<accession>A0AAW0MG24</accession>
<dbReference type="Gene3D" id="4.10.280.10">
    <property type="entry name" value="Helix-loop-helix DNA-binding domain"/>
    <property type="match status" value="1"/>
</dbReference>
<comment type="caution">
    <text evidence="11">The sequence shown here is derived from an EMBL/GenBank/DDBJ whole genome shotgun (WGS) entry which is preliminary data.</text>
</comment>
<dbReference type="SUPFAM" id="SSF47459">
    <property type="entry name" value="HLH, helix-loop-helix DNA-binding domain"/>
    <property type="match status" value="1"/>
</dbReference>
<evidence type="ECO:0000256" key="6">
    <source>
        <dbReference type="ARBA" id="ARBA00023125"/>
    </source>
</evidence>
<evidence type="ECO:0000256" key="1">
    <source>
        <dbReference type="ARBA" id="ARBA00004123"/>
    </source>
</evidence>
<dbReference type="AlphaFoldDB" id="A0AAW0MG24"/>
<dbReference type="GO" id="GO:0046983">
    <property type="term" value="F:protein dimerization activity"/>
    <property type="evidence" value="ECO:0007669"/>
    <property type="project" value="InterPro"/>
</dbReference>